<proteinExistence type="predicted"/>
<dbReference type="PROSITE" id="PS51257">
    <property type="entry name" value="PROKAR_LIPOPROTEIN"/>
    <property type="match status" value="1"/>
</dbReference>
<comment type="caution">
    <text evidence="2">The sequence shown here is derived from an EMBL/GenBank/DDBJ whole genome shotgun (WGS) entry which is preliminary data.</text>
</comment>
<dbReference type="AlphaFoldDB" id="U3CGP4"/>
<dbReference type="Pfam" id="PF11659">
    <property type="entry name" value="DUF3261"/>
    <property type="match status" value="1"/>
</dbReference>
<evidence type="ECO:0000256" key="1">
    <source>
        <dbReference type="SAM" id="SignalP"/>
    </source>
</evidence>
<protein>
    <recommendedName>
        <fullName evidence="4">Lipoprotein</fullName>
    </recommendedName>
</protein>
<gene>
    <name evidence="2" type="ORF">VEZ01S_35_00050</name>
</gene>
<feature type="chain" id="PRO_5004639357" description="Lipoprotein" evidence="1">
    <location>
        <begin position="22"/>
        <end position="204"/>
    </location>
</feature>
<reference evidence="2 3" key="1">
    <citation type="submission" date="2013-09" db="EMBL/GenBank/DDBJ databases">
        <title>Whole genome shotgun sequence of Vibrio ezurae NBRC 102218.</title>
        <authorList>
            <person name="Yoshida I."/>
            <person name="Hosoyama A."/>
            <person name="Numata M."/>
            <person name="Hashimoto M."/>
            <person name="Hosoyama Y."/>
            <person name="Tsuchikane K."/>
            <person name="Noguchi M."/>
            <person name="Hirakata S."/>
            <person name="Ichikawa N."/>
            <person name="Ohji S."/>
            <person name="Yamazoe A."/>
            <person name="Fujita N."/>
        </authorList>
    </citation>
    <scope>NUCLEOTIDE SEQUENCE [LARGE SCALE GENOMIC DNA]</scope>
    <source>
        <strain evidence="2 3">NBRC 102218</strain>
    </source>
</reference>
<sequence>MRLCRYSQSLLTLLLSLVLSACVSTPVTHTPAVNITAHKQVHLPTADSLGYALTASQLIEASWHNGQQTRTEQLPVQLQVTKDKLVLAGFSSWGTRILSLEYQGDKVTSEVLAGLNNVLPAPEQVLFNLMITVWPVSAWEGPLSEVNWKIIETENSRSIYDDSGKEVINIQYSHEDKLSGKIIFHHLIDDYTITITTLQFQKTD</sequence>
<organism evidence="2 3">
    <name type="scientific">Vibrio ezurae NBRC 102218</name>
    <dbReference type="NCBI Taxonomy" id="1219080"/>
    <lineage>
        <taxon>Bacteria</taxon>
        <taxon>Pseudomonadati</taxon>
        <taxon>Pseudomonadota</taxon>
        <taxon>Gammaproteobacteria</taxon>
        <taxon>Vibrionales</taxon>
        <taxon>Vibrionaceae</taxon>
        <taxon>Vibrio</taxon>
    </lineage>
</organism>
<dbReference type="EMBL" id="BATM01000035">
    <property type="protein sequence ID" value="GAD80384.1"/>
    <property type="molecule type" value="Genomic_DNA"/>
</dbReference>
<evidence type="ECO:0008006" key="4">
    <source>
        <dbReference type="Google" id="ProtNLM"/>
    </source>
</evidence>
<dbReference type="OrthoDB" id="5915284at2"/>
<evidence type="ECO:0000313" key="2">
    <source>
        <dbReference type="EMBL" id="GAD80384.1"/>
    </source>
</evidence>
<dbReference type="RefSeq" id="WP_021714092.1">
    <property type="nucleotide sequence ID" value="NZ_BATM01000035.1"/>
</dbReference>
<dbReference type="Proteomes" id="UP000016562">
    <property type="component" value="Unassembled WGS sequence"/>
</dbReference>
<dbReference type="eggNOG" id="ENOG502ZABB">
    <property type="taxonomic scope" value="Bacteria"/>
</dbReference>
<dbReference type="InterPro" id="IPR021675">
    <property type="entry name" value="DUF3261"/>
</dbReference>
<name>U3CGP4_9VIBR</name>
<keyword evidence="3" id="KW-1185">Reference proteome</keyword>
<evidence type="ECO:0000313" key="3">
    <source>
        <dbReference type="Proteomes" id="UP000016562"/>
    </source>
</evidence>
<accession>U3CGP4</accession>
<dbReference type="STRING" id="1219080.VEZ01S_35_00050"/>
<keyword evidence="1" id="KW-0732">Signal</keyword>
<feature type="signal peptide" evidence="1">
    <location>
        <begin position="1"/>
        <end position="21"/>
    </location>
</feature>